<dbReference type="EMBL" id="ML769547">
    <property type="protein sequence ID" value="KAE9394591.1"/>
    <property type="molecule type" value="Genomic_DNA"/>
</dbReference>
<proteinExistence type="predicted"/>
<dbReference type="AlphaFoldDB" id="A0A6A4H933"/>
<protein>
    <submittedName>
        <fullName evidence="2">Uncharacterized protein</fullName>
    </submittedName>
</protein>
<feature type="transmembrane region" description="Helical" evidence="1">
    <location>
        <begin position="21"/>
        <end position="42"/>
    </location>
</feature>
<feature type="transmembrane region" description="Helical" evidence="1">
    <location>
        <begin position="133"/>
        <end position="158"/>
    </location>
</feature>
<sequence length="286" mass="31509">MSTAADPIVLPLERSFYIGNVFGNIFYGVQIYITFHSIYLLLHSSSDRRTKSFYVGYGIVMLLCMSFAMIANSLLGQEMWIEHRNYPGGPVAYWTDNGAVWYNVLGSAADMFGNFMGDALLVYRLYVIYSGKWYVVVFPFLIFLASTALAIMSVVQSALPGSSFFEGNDIVYAVPWISLTCSLNAIITILIVARILSARRRIRSAMPEDMATVYTGVIAILVESALPFTLLGIVFAVLLGKNLPEQLALSLTMGILCWFGPTAHYSPGSYGSCLVQEYVGSSLYGT</sequence>
<keyword evidence="1" id="KW-0472">Membrane</keyword>
<feature type="transmembrane region" description="Helical" evidence="1">
    <location>
        <begin position="54"/>
        <end position="75"/>
    </location>
</feature>
<reference evidence="2" key="1">
    <citation type="journal article" date="2019" name="Environ. Microbiol.">
        <title>Fungal ecological strategies reflected in gene transcription - a case study of two litter decomposers.</title>
        <authorList>
            <person name="Barbi F."/>
            <person name="Kohler A."/>
            <person name="Barry K."/>
            <person name="Baskaran P."/>
            <person name="Daum C."/>
            <person name="Fauchery L."/>
            <person name="Ihrmark K."/>
            <person name="Kuo A."/>
            <person name="LaButti K."/>
            <person name="Lipzen A."/>
            <person name="Morin E."/>
            <person name="Grigoriev I.V."/>
            <person name="Henrissat B."/>
            <person name="Lindahl B."/>
            <person name="Martin F."/>
        </authorList>
    </citation>
    <scope>NUCLEOTIDE SEQUENCE</scope>
    <source>
        <strain evidence="2">JB14</strain>
    </source>
</reference>
<feature type="transmembrane region" description="Helical" evidence="1">
    <location>
        <begin position="170"/>
        <end position="192"/>
    </location>
</feature>
<dbReference type="Proteomes" id="UP000799118">
    <property type="component" value="Unassembled WGS sequence"/>
</dbReference>
<feature type="transmembrane region" description="Helical" evidence="1">
    <location>
        <begin position="213"/>
        <end position="239"/>
    </location>
</feature>
<evidence type="ECO:0000313" key="2">
    <source>
        <dbReference type="EMBL" id="KAE9394591.1"/>
    </source>
</evidence>
<name>A0A6A4H933_9AGAR</name>
<keyword evidence="1" id="KW-1133">Transmembrane helix</keyword>
<gene>
    <name evidence="2" type="ORF">BT96DRAFT_886487</name>
</gene>
<keyword evidence="1" id="KW-0812">Transmembrane</keyword>
<accession>A0A6A4H933</accession>
<dbReference type="OrthoDB" id="3351617at2759"/>
<evidence type="ECO:0000313" key="3">
    <source>
        <dbReference type="Proteomes" id="UP000799118"/>
    </source>
</evidence>
<evidence type="ECO:0000256" key="1">
    <source>
        <dbReference type="SAM" id="Phobius"/>
    </source>
</evidence>
<keyword evidence="3" id="KW-1185">Reference proteome</keyword>
<organism evidence="2 3">
    <name type="scientific">Gymnopus androsaceus JB14</name>
    <dbReference type="NCBI Taxonomy" id="1447944"/>
    <lineage>
        <taxon>Eukaryota</taxon>
        <taxon>Fungi</taxon>
        <taxon>Dikarya</taxon>
        <taxon>Basidiomycota</taxon>
        <taxon>Agaricomycotina</taxon>
        <taxon>Agaricomycetes</taxon>
        <taxon>Agaricomycetidae</taxon>
        <taxon>Agaricales</taxon>
        <taxon>Marasmiineae</taxon>
        <taxon>Omphalotaceae</taxon>
        <taxon>Gymnopus</taxon>
    </lineage>
</organism>